<dbReference type="Proteomes" id="UP001526166">
    <property type="component" value="Unassembled WGS sequence"/>
</dbReference>
<organism evidence="2 3">
    <name type="scientific">Sedimentimonas flavescens</name>
    <dbReference type="NCBI Taxonomy" id="2851012"/>
    <lineage>
        <taxon>Bacteria</taxon>
        <taxon>Pseudomonadati</taxon>
        <taxon>Pseudomonadota</taxon>
        <taxon>Alphaproteobacteria</taxon>
        <taxon>Rhodobacterales</taxon>
        <taxon>Rhodobacter group</taxon>
        <taxon>Sedimentimonas</taxon>
    </lineage>
</organism>
<proteinExistence type="predicted"/>
<dbReference type="PROSITE" id="PS50006">
    <property type="entry name" value="FHA_DOMAIN"/>
    <property type="match status" value="1"/>
</dbReference>
<dbReference type="RefSeq" id="WP_263847016.1">
    <property type="nucleotide sequence ID" value="NZ_JAOWKW010000002.1"/>
</dbReference>
<dbReference type="EMBL" id="JAOWKW010000002">
    <property type="protein sequence ID" value="MCV2877727.1"/>
    <property type="molecule type" value="Genomic_DNA"/>
</dbReference>
<sequence length="404" mass="43341">MKFIRDLISEKRSAKQSDVSIPPAVWDEETSVVPEPVEILPTEAPDVLALTPQDAVAEDFAPLDEELDGEEAFAEDAALEEEIDEEFEQDLEDAAFAEDEDGYELPAPEFDALEDEALDDETLADEAALDAFAEEPFEDALDEVEEMVEAGMPEEEAVEPFERRKLWTSLRDESYATEAEEPFIAAPEPMDETARAIAALDLAKPTAPAVETDDSLDLSGLPFIHVGGAAPAADLGLEVPTPSVGRGSGRSGRVKTRLLGFNPGGLAPASPFEKAAAPADTNFPVGWMVVVSGPGRGASFPLYDGVAKIGRGEDQAIALNFGDSAISRENHAAVAYDSEQNAFYIGQSGKANLVRLNNKPLLSTEQIRSGDQVRLGETTLRFVALCGEDFSWDAASQNDVKHAG</sequence>
<gene>
    <name evidence="2" type="ORF">OE699_02585</name>
</gene>
<dbReference type="CDD" id="cd00060">
    <property type="entry name" value="FHA"/>
    <property type="match status" value="1"/>
</dbReference>
<accession>A0ABT2ZVU2</accession>
<reference evidence="2 3" key="1">
    <citation type="submission" date="2022-10" db="EMBL/GenBank/DDBJ databases">
        <title>Sinirhodobacter sp. nov., isolated from ocean surface sediments.</title>
        <authorList>
            <person name="He W."/>
            <person name="Wang L."/>
            <person name="Zhang D.-F."/>
        </authorList>
    </citation>
    <scope>NUCLEOTIDE SEQUENCE [LARGE SCALE GENOMIC DNA]</scope>
    <source>
        <strain evidence="2 3">WL0115</strain>
    </source>
</reference>
<dbReference type="SUPFAM" id="SSF49879">
    <property type="entry name" value="SMAD/FHA domain"/>
    <property type="match status" value="1"/>
</dbReference>
<dbReference type="InterPro" id="IPR000253">
    <property type="entry name" value="FHA_dom"/>
</dbReference>
<feature type="domain" description="FHA" evidence="1">
    <location>
        <begin position="307"/>
        <end position="361"/>
    </location>
</feature>
<evidence type="ECO:0000259" key="1">
    <source>
        <dbReference type="PROSITE" id="PS50006"/>
    </source>
</evidence>
<dbReference type="Pfam" id="PF00498">
    <property type="entry name" value="FHA"/>
    <property type="match status" value="1"/>
</dbReference>
<comment type="caution">
    <text evidence="2">The sequence shown here is derived from an EMBL/GenBank/DDBJ whole genome shotgun (WGS) entry which is preliminary data.</text>
</comment>
<name>A0ABT2ZVU2_9RHOB</name>
<dbReference type="Gene3D" id="2.60.200.20">
    <property type="match status" value="1"/>
</dbReference>
<evidence type="ECO:0000313" key="3">
    <source>
        <dbReference type="Proteomes" id="UP001526166"/>
    </source>
</evidence>
<dbReference type="InterPro" id="IPR008984">
    <property type="entry name" value="SMAD_FHA_dom_sf"/>
</dbReference>
<protein>
    <submittedName>
        <fullName evidence="2">FHA domain-containing protein</fullName>
    </submittedName>
</protein>
<evidence type="ECO:0000313" key="2">
    <source>
        <dbReference type="EMBL" id="MCV2877727.1"/>
    </source>
</evidence>
<keyword evidence="3" id="KW-1185">Reference proteome</keyword>